<dbReference type="VEuPathDB" id="FungiDB:AMAG_20336"/>
<keyword evidence="3" id="KW-1185">Reference proteome</keyword>
<gene>
    <name evidence="2" type="ORF">AMAG_20336</name>
</gene>
<dbReference type="EMBL" id="GG745371">
    <property type="protein sequence ID" value="KNE71342.1"/>
    <property type="molecule type" value="Genomic_DNA"/>
</dbReference>
<feature type="region of interest" description="Disordered" evidence="1">
    <location>
        <begin position="1"/>
        <end position="25"/>
    </location>
</feature>
<evidence type="ECO:0000313" key="2">
    <source>
        <dbReference type="EMBL" id="KNE71342.1"/>
    </source>
</evidence>
<sequence length="189" mass="19497">MPTQQASASESPASGSGPSDAPSLAVPASIAAPLPAGKNFSDLPLAVQQALIHLDTLVLDAVPALRANEYLDQRRTILQALLNAQNPSVTAAAAPARHARGDSLSHRSGLNGNDGSPSGSEVDSAAPSPRTEPVHTAVTDVEVAPMAKDGARRRTWVVEYDDAESVDAARAATPVPPVSAEFGRRLGRE</sequence>
<feature type="region of interest" description="Disordered" evidence="1">
    <location>
        <begin position="165"/>
        <end position="189"/>
    </location>
</feature>
<reference evidence="3" key="2">
    <citation type="submission" date="2009-11" db="EMBL/GenBank/DDBJ databases">
        <title>The Genome Sequence of Allomyces macrogynus strain ATCC 38327.</title>
        <authorList>
            <consortium name="The Broad Institute Genome Sequencing Platform"/>
            <person name="Russ C."/>
            <person name="Cuomo C."/>
            <person name="Shea T."/>
            <person name="Young S.K."/>
            <person name="Zeng Q."/>
            <person name="Koehrsen M."/>
            <person name="Haas B."/>
            <person name="Borodovsky M."/>
            <person name="Guigo R."/>
            <person name="Alvarado L."/>
            <person name="Berlin A."/>
            <person name="Borenstein D."/>
            <person name="Chen Z."/>
            <person name="Engels R."/>
            <person name="Freedman E."/>
            <person name="Gellesch M."/>
            <person name="Goldberg J."/>
            <person name="Griggs A."/>
            <person name="Gujja S."/>
            <person name="Heiman D."/>
            <person name="Hepburn T."/>
            <person name="Howarth C."/>
            <person name="Jen D."/>
            <person name="Larson L."/>
            <person name="Lewis B."/>
            <person name="Mehta T."/>
            <person name="Park D."/>
            <person name="Pearson M."/>
            <person name="Roberts A."/>
            <person name="Saif S."/>
            <person name="Shenoy N."/>
            <person name="Sisk P."/>
            <person name="Stolte C."/>
            <person name="Sykes S."/>
            <person name="Walk T."/>
            <person name="White J."/>
            <person name="Yandava C."/>
            <person name="Burger G."/>
            <person name="Gray M.W."/>
            <person name="Holland P.W.H."/>
            <person name="King N."/>
            <person name="Lang F.B.F."/>
            <person name="Roger A.J."/>
            <person name="Ruiz-Trillo I."/>
            <person name="Lander E."/>
            <person name="Nusbaum C."/>
        </authorList>
    </citation>
    <scope>NUCLEOTIDE SEQUENCE [LARGE SCALE GENOMIC DNA]</scope>
    <source>
        <strain evidence="3">ATCC 38327</strain>
    </source>
</reference>
<reference evidence="2 3" key="1">
    <citation type="submission" date="2009-11" db="EMBL/GenBank/DDBJ databases">
        <title>Annotation of Allomyces macrogynus ATCC 38327.</title>
        <authorList>
            <consortium name="The Broad Institute Genome Sequencing Platform"/>
            <person name="Russ C."/>
            <person name="Cuomo C."/>
            <person name="Burger G."/>
            <person name="Gray M.W."/>
            <person name="Holland P.W.H."/>
            <person name="King N."/>
            <person name="Lang F.B.F."/>
            <person name="Roger A.J."/>
            <person name="Ruiz-Trillo I."/>
            <person name="Young S.K."/>
            <person name="Zeng Q."/>
            <person name="Gargeya S."/>
            <person name="Fitzgerald M."/>
            <person name="Haas B."/>
            <person name="Abouelleil A."/>
            <person name="Alvarado L."/>
            <person name="Arachchi H.M."/>
            <person name="Berlin A."/>
            <person name="Chapman S.B."/>
            <person name="Gearin G."/>
            <person name="Goldberg J."/>
            <person name="Griggs A."/>
            <person name="Gujja S."/>
            <person name="Hansen M."/>
            <person name="Heiman D."/>
            <person name="Howarth C."/>
            <person name="Larimer J."/>
            <person name="Lui A."/>
            <person name="MacDonald P.J.P."/>
            <person name="McCowen C."/>
            <person name="Montmayeur A."/>
            <person name="Murphy C."/>
            <person name="Neiman D."/>
            <person name="Pearson M."/>
            <person name="Priest M."/>
            <person name="Roberts A."/>
            <person name="Saif S."/>
            <person name="Shea T."/>
            <person name="Sisk P."/>
            <person name="Stolte C."/>
            <person name="Sykes S."/>
            <person name="Wortman J."/>
            <person name="Nusbaum C."/>
            <person name="Birren B."/>
        </authorList>
    </citation>
    <scope>NUCLEOTIDE SEQUENCE [LARGE SCALE GENOMIC DNA]</scope>
    <source>
        <strain evidence="2 3">ATCC 38327</strain>
    </source>
</reference>
<evidence type="ECO:0000256" key="1">
    <source>
        <dbReference type="SAM" id="MobiDB-lite"/>
    </source>
</evidence>
<protein>
    <submittedName>
        <fullName evidence="2">Uncharacterized protein</fullName>
    </submittedName>
</protein>
<name>A0A0L0T9B6_ALLM3</name>
<proteinExistence type="predicted"/>
<accession>A0A0L0T9B6</accession>
<dbReference type="Proteomes" id="UP000054350">
    <property type="component" value="Unassembled WGS sequence"/>
</dbReference>
<organism evidence="2 3">
    <name type="scientific">Allomyces macrogynus (strain ATCC 38327)</name>
    <name type="common">Allomyces javanicus var. macrogynus</name>
    <dbReference type="NCBI Taxonomy" id="578462"/>
    <lineage>
        <taxon>Eukaryota</taxon>
        <taxon>Fungi</taxon>
        <taxon>Fungi incertae sedis</taxon>
        <taxon>Blastocladiomycota</taxon>
        <taxon>Blastocladiomycetes</taxon>
        <taxon>Blastocladiales</taxon>
        <taxon>Blastocladiaceae</taxon>
        <taxon>Allomyces</taxon>
    </lineage>
</organism>
<feature type="region of interest" description="Disordered" evidence="1">
    <location>
        <begin position="92"/>
        <end position="136"/>
    </location>
</feature>
<feature type="compositionally biased region" description="Polar residues" evidence="1">
    <location>
        <begin position="106"/>
        <end position="121"/>
    </location>
</feature>
<evidence type="ECO:0000313" key="3">
    <source>
        <dbReference type="Proteomes" id="UP000054350"/>
    </source>
</evidence>
<dbReference type="AlphaFoldDB" id="A0A0L0T9B6"/>